<dbReference type="VEuPathDB" id="VectorBase:AALB20_037061"/>
<dbReference type="OrthoDB" id="10267182at2759"/>
<dbReference type="AlphaFoldDB" id="A0A182FR58"/>
<evidence type="ECO:0000256" key="4">
    <source>
        <dbReference type="ARBA" id="ARBA00022801"/>
    </source>
</evidence>
<keyword evidence="10" id="KW-1185">Reference proteome</keyword>
<dbReference type="Gene3D" id="3.40.50.1000">
    <property type="entry name" value="HAD superfamily/HAD-like"/>
    <property type="match status" value="1"/>
</dbReference>
<dbReference type="RefSeq" id="XP_035780176.1">
    <property type="nucleotide sequence ID" value="XM_035924283.1"/>
</dbReference>
<dbReference type="GeneID" id="118460179"/>
<protein>
    <recommendedName>
        <fullName evidence="11">Pyridoxal phosphate phosphatase phospho2</fullName>
    </recommendedName>
</protein>
<dbReference type="SUPFAM" id="SSF56784">
    <property type="entry name" value="HAD-like"/>
    <property type="match status" value="1"/>
</dbReference>
<evidence type="ECO:0008006" key="11">
    <source>
        <dbReference type="Google" id="ProtNLM"/>
    </source>
</evidence>
<evidence type="ECO:0000256" key="6">
    <source>
        <dbReference type="PIRSR" id="PIRSR031051-1"/>
    </source>
</evidence>
<evidence type="ECO:0000256" key="5">
    <source>
        <dbReference type="ARBA" id="ARBA00022842"/>
    </source>
</evidence>
<dbReference type="Proteomes" id="UP000069272">
    <property type="component" value="Chromosome 2R"/>
</dbReference>
<keyword evidence="5 8" id="KW-0460">Magnesium</keyword>
<name>A0A182FR58_ANOAL</name>
<feature type="binding site" evidence="8">
    <location>
        <position position="188"/>
    </location>
    <ligand>
        <name>Mg(2+)</name>
        <dbReference type="ChEBI" id="CHEBI:18420"/>
    </ligand>
</feature>
<dbReference type="PANTHER" id="PTHR20889:SF12">
    <property type="entry name" value="LP01149P"/>
    <property type="match status" value="1"/>
</dbReference>
<dbReference type="InterPro" id="IPR016965">
    <property type="entry name" value="Pase_PHOSPHO-typ"/>
</dbReference>
<sequence>MFSRTGQILKRLVVLDFDHTVCEHNTDIVVRDLLGPDGVPPDVRSILRSCGWIPYMQRVFRLLHQAGFQPMDIGSAIRGIPEVPGMKACIANLVRHGFHVIIISDSNSEFIRLWNDFNDIGRYIHTVFTNPAKFDPASGLLELRPYHYQTECSLSSKNLCKGKILDEFLRRQRDERNVEYEKIFYAGDGKNDVCPMLRLGRNGYACARRGYACYDALQDAIGKLSYEYTAKVLQWTDGHELSDLIWTEMQD</sequence>
<dbReference type="STRING" id="7167.A0A182FR58"/>
<dbReference type="Pfam" id="PF06888">
    <property type="entry name" value="Put_Phosphatase"/>
    <property type="match status" value="1"/>
</dbReference>
<feature type="active site" description="Nucleophile" evidence="6">
    <location>
        <position position="16"/>
    </location>
</feature>
<dbReference type="InterPro" id="IPR036412">
    <property type="entry name" value="HAD-like_sf"/>
</dbReference>
<reference evidence="9" key="2">
    <citation type="submission" date="2022-08" db="UniProtKB">
        <authorList>
            <consortium name="EnsemblMetazoa"/>
        </authorList>
    </citation>
    <scope>IDENTIFICATION</scope>
    <source>
        <strain evidence="9">STECLA/ALBI9_A</strain>
    </source>
</reference>
<dbReference type="EnsemblMetazoa" id="AALB009034-RA">
    <property type="protein sequence ID" value="AALB009034-PA"/>
    <property type="gene ID" value="AALB009034"/>
</dbReference>
<comment type="cofactor">
    <cofactor evidence="1 8">
        <name>Mg(2+)</name>
        <dbReference type="ChEBI" id="CHEBI:18420"/>
    </cofactor>
</comment>
<dbReference type="GO" id="GO:0016791">
    <property type="term" value="F:phosphatase activity"/>
    <property type="evidence" value="ECO:0007669"/>
    <property type="project" value="InterPro"/>
</dbReference>
<feature type="binding site" evidence="7">
    <location>
        <position position="105"/>
    </location>
    <ligand>
        <name>substrate</name>
    </ligand>
</feature>
<comment type="similarity">
    <text evidence="2">Belongs to the HAD-like hydrolase superfamily. PHOSPHO family.</text>
</comment>
<evidence type="ECO:0000256" key="8">
    <source>
        <dbReference type="PIRSR" id="PIRSR031051-3"/>
    </source>
</evidence>
<keyword evidence="4" id="KW-0378">Hydrolase</keyword>
<evidence type="ECO:0000256" key="1">
    <source>
        <dbReference type="ARBA" id="ARBA00001946"/>
    </source>
</evidence>
<feature type="active site" description="Proton donor" evidence="6">
    <location>
        <position position="18"/>
    </location>
</feature>
<reference evidence="9 10" key="1">
    <citation type="journal article" date="2017" name="G3 (Bethesda)">
        <title>The Physical Genome Mapping of Anopheles albimanus Corrected Scaffold Misassemblies and Identified Interarm Rearrangements in Genus Anopheles.</title>
        <authorList>
            <person name="Artemov G.N."/>
            <person name="Peery A.N."/>
            <person name="Jiang X."/>
            <person name="Tu Z."/>
            <person name="Stegniy V.N."/>
            <person name="Sharakhova M.V."/>
            <person name="Sharakhov I.V."/>
        </authorList>
    </citation>
    <scope>NUCLEOTIDE SEQUENCE [LARGE SCALE GENOMIC DNA]</scope>
    <source>
        <strain evidence="9 10">ALBI9_A</strain>
    </source>
</reference>
<evidence type="ECO:0000313" key="10">
    <source>
        <dbReference type="Proteomes" id="UP000069272"/>
    </source>
</evidence>
<proteinExistence type="inferred from homology"/>
<evidence type="ECO:0000313" key="9">
    <source>
        <dbReference type="EnsemblMetazoa" id="AALB009034-PA"/>
    </source>
</evidence>
<evidence type="ECO:0000256" key="3">
    <source>
        <dbReference type="ARBA" id="ARBA00022723"/>
    </source>
</evidence>
<dbReference type="InterPro" id="IPR006384">
    <property type="entry name" value="HAD_hydro_PyrdxlP_Pase-like"/>
</dbReference>
<dbReference type="KEGG" id="aali:118460179"/>
<evidence type="ECO:0000256" key="2">
    <source>
        <dbReference type="ARBA" id="ARBA00008541"/>
    </source>
</evidence>
<feature type="binding site" evidence="8">
    <location>
        <position position="18"/>
    </location>
    <ligand>
        <name>Mg(2+)</name>
        <dbReference type="ChEBI" id="CHEBI:18420"/>
    </ligand>
</feature>
<feature type="binding site" evidence="7">
    <location>
        <position position="27"/>
    </location>
    <ligand>
        <name>substrate</name>
    </ligand>
</feature>
<dbReference type="NCBIfam" id="TIGR01488">
    <property type="entry name" value="HAD-SF-IB"/>
    <property type="match status" value="1"/>
</dbReference>
<dbReference type="InterPro" id="IPR023214">
    <property type="entry name" value="HAD_sf"/>
</dbReference>
<organism evidence="9 10">
    <name type="scientific">Anopheles albimanus</name>
    <name type="common">New world malaria mosquito</name>
    <dbReference type="NCBI Taxonomy" id="7167"/>
    <lineage>
        <taxon>Eukaryota</taxon>
        <taxon>Metazoa</taxon>
        <taxon>Ecdysozoa</taxon>
        <taxon>Arthropoda</taxon>
        <taxon>Hexapoda</taxon>
        <taxon>Insecta</taxon>
        <taxon>Pterygota</taxon>
        <taxon>Neoptera</taxon>
        <taxon>Endopterygota</taxon>
        <taxon>Diptera</taxon>
        <taxon>Nematocera</taxon>
        <taxon>Culicoidea</taxon>
        <taxon>Culicidae</taxon>
        <taxon>Anophelinae</taxon>
        <taxon>Anopheles</taxon>
    </lineage>
</organism>
<dbReference type="PANTHER" id="PTHR20889">
    <property type="entry name" value="PHOSPHATASE, ORPHAN 1, 2"/>
    <property type="match status" value="1"/>
</dbReference>
<dbReference type="VEuPathDB" id="VectorBase:AALB009034"/>
<feature type="binding site" evidence="8">
    <location>
        <position position="16"/>
    </location>
    <ligand>
        <name>Mg(2+)</name>
        <dbReference type="ChEBI" id="CHEBI:18420"/>
    </ligand>
</feature>
<evidence type="ECO:0000256" key="7">
    <source>
        <dbReference type="PIRSR" id="PIRSR031051-2"/>
    </source>
</evidence>
<accession>A0A182FR58</accession>
<dbReference type="NCBIfam" id="TIGR01489">
    <property type="entry name" value="DKMTPPase-SF"/>
    <property type="match status" value="1"/>
</dbReference>
<keyword evidence="3 8" id="KW-0479">Metal-binding</keyword>
<dbReference type="GO" id="GO:0046872">
    <property type="term" value="F:metal ion binding"/>
    <property type="evidence" value="ECO:0007669"/>
    <property type="project" value="UniProtKB-KW"/>
</dbReference>
<dbReference type="PIRSF" id="PIRSF031051">
    <property type="entry name" value="PyrdxlP_Pase_PHOSPHO2"/>
    <property type="match status" value="1"/>
</dbReference>